<comment type="caution">
    <text evidence="2">The sequence shown here is derived from an EMBL/GenBank/DDBJ whole genome shotgun (WGS) entry which is preliminary data.</text>
</comment>
<name>A0A1Y1JNW9_PLAGO</name>
<dbReference type="GeneID" id="39744967"/>
<keyword evidence="1" id="KW-1133">Transmembrane helix</keyword>
<evidence type="ECO:0000313" key="3">
    <source>
        <dbReference type="Proteomes" id="UP000195521"/>
    </source>
</evidence>
<sequence>MEHVDVILNCVIYEFVKNFSTYKEHIDYAFGSIEEKQLCPSNSLYSSLQTNVTYNDMESCSKCFSYIPYVDLRYKTVEKIKGPCLFLYYWIYKHLKKQSKEDKTKQLYDITIEKALKTDGPLWDTCKKYNLNNDYMKNLDITYCLYKLVNNKEDLDLTCEEPQFYESLKNITKICDQDVRTESLNNIECDKNAICQNNISFFIVITVVTMLIIFTLFVILYKFLPYNSWIHRRIKEKINKWKNMDEEFNMFQSSESYNSISSDKIYNVLYQYD</sequence>
<dbReference type="EMBL" id="BDQF01000144">
    <property type="protein sequence ID" value="GAW84159.1"/>
    <property type="molecule type" value="Genomic_DNA"/>
</dbReference>
<reference evidence="3" key="1">
    <citation type="submission" date="2017-04" db="EMBL/GenBank/DDBJ databases">
        <title>Plasmodium gonderi genome.</title>
        <authorList>
            <person name="Arisue N."/>
            <person name="Honma H."/>
            <person name="Kawai S."/>
            <person name="Tougan T."/>
            <person name="Tanabe K."/>
            <person name="Horii T."/>
        </authorList>
    </citation>
    <scope>NUCLEOTIDE SEQUENCE [LARGE SCALE GENOMIC DNA]</scope>
    <source>
        <strain evidence="3">ATCC 30045</strain>
    </source>
</reference>
<gene>
    <name evidence="2" type="ORF">PGO_001425</name>
</gene>
<feature type="transmembrane region" description="Helical" evidence="1">
    <location>
        <begin position="199"/>
        <end position="224"/>
    </location>
</feature>
<keyword evidence="3" id="KW-1185">Reference proteome</keyword>
<keyword evidence="1" id="KW-0472">Membrane</keyword>
<dbReference type="RefSeq" id="XP_028546748.1">
    <property type="nucleotide sequence ID" value="XM_028690947.1"/>
</dbReference>
<dbReference type="Proteomes" id="UP000195521">
    <property type="component" value="Unassembled WGS sequence"/>
</dbReference>
<keyword evidence="1" id="KW-0812">Transmembrane</keyword>
<accession>A0A1Y1JNW9</accession>
<evidence type="ECO:0000313" key="2">
    <source>
        <dbReference type="EMBL" id="GAW84159.1"/>
    </source>
</evidence>
<protein>
    <submittedName>
        <fullName evidence="2">Variable surface protein</fullName>
    </submittedName>
</protein>
<dbReference type="AlphaFoldDB" id="A0A1Y1JNW9"/>
<organism evidence="2 3">
    <name type="scientific">Plasmodium gonderi</name>
    <dbReference type="NCBI Taxonomy" id="77519"/>
    <lineage>
        <taxon>Eukaryota</taxon>
        <taxon>Sar</taxon>
        <taxon>Alveolata</taxon>
        <taxon>Apicomplexa</taxon>
        <taxon>Aconoidasida</taxon>
        <taxon>Haemosporida</taxon>
        <taxon>Plasmodiidae</taxon>
        <taxon>Plasmodium</taxon>
        <taxon>Plasmodium (Plasmodium)</taxon>
    </lineage>
</organism>
<evidence type="ECO:0000256" key="1">
    <source>
        <dbReference type="SAM" id="Phobius"/>
    </source>
</evidence>
<proteinExistence type="predicted"/>